<evidence type="ECO:0000256" key="1">
    <source>
        <dbReference type="SAM" id="MobiDB-lite"/>
    </source>
</evidence>
<feature type="region of interest" description="Disordered" evidence="1">
    <location>
        <begin position="54"/>
        <end position="73"/>
    </location>
</feature>
<keyword evidence="2" id="KW-0614">Plasmid</keyword>
<dbReference type="EMBL" id="CP015221">
    <property type="protein sequence ID" value="AMY26185.1"/>
    <property type="molecule type" value="Genomic_DNA"/>
</dbReference>
<dbReference type="AlphaFoldDB" id="A0A143QSQ7"/>
<protein>
    <submittedName>
        <fullName evidence="2">Uncharacterized protein</fullName>
    </submittedName>
</protein>
<dbReference type="Proteomes" id="UP000076038">
    <property type="component" value="Plasmid unnamed1"/>
</dbReference>
<sequence>MTETNGFGTHISLALPRQYNINRATTTEHSYLAYYYANTARSFTSELPFTSPPPFPMSKRMPAQQRGLDYADY</sequence>
<keyword evidence="3" id="KW-1185">Reference proteome</keyword>
<dbReference type="KEGG" id="rhs:A3Q41_04930"/>
<accession>A0A143QSQ7</accession>
<name>A0A143QSQ7_RHOFA</name>
<reference evidence="3" key="2">
    <citation type="submission" date="2016-04" db="EMBL/GenBank/DDBJ databases">
        <title>Complete Genome and Plasmid Sequences for Rhodococcus fascians D188 and Draft Sequences for Rhodococcus spp. Isolates PBTS 1 and PBTS 2.</title>
        <authorList>
            <person name="Stamer R."/>
            <person name="Vereecke D."/>
            <person name="Zhang Y."/>
            <person name="Schilkey F."/>
            <person name="Devitt N."/>
            <person name="Randall J."/>
        </authorList>
    </citation>
    <scope>NUCLEOTIDE SEQUENCE [LARGE SCALE GENOMIC DNA]</scope>
    <source>
        <strain evidence="3">PBTS2</strain>
        <plasmid evidence="3">unnamed1</plasmid>
    </source>
</reference>
<evidence type="ECO:0000313" key="3">
    <source>
        <dbReference type="Proteomes" id="UP000076038"/>
    </source>
</evidence>
<dbReference type="PATRIC" id="fig|1653479.3.peg.4994"/>
<gene>
    <name evidence="2" type="ORF">A3Q41_04930</name>
</gene>
<geneLocation type="plasmid" evidence="2 3">
    <name>unnamed1</name>
</geneLocation>
<organism evidence="2 3">
    <name type="scientific">Rhodococcoides fascians</name>
    <name type="common">Rhodococcus fascians</name>
    <dbReference type="NCBI Taxonomy" id="1828"/>
    <lineage>
        <taxon>Bacteria</taxon>
        <taxon>Bacillati</taxon>
        <taxon>Actinomycetota</taxon>
        <taxon>Actinomycetes</taxon>
        <taxon>Mycobacteriales</taxon>
        <taxon>Nocardiaceae</taxon>
        <taxon>Rhodococcoides</taxon>
    </lineage>
</organism>
<reference evidence="2 3" key="1">
    <citation type="journal article" date="2016" name="Genome Announc.">
        <title>Complete Genome and Plasmid Sequences for Rhodococcus fascians D188 and Draft Sequences for Rhodococcus Isolates PBTS 1 and PBTS 2.</title>
        <authorList>
            <person name="Stamler R.A."/>
            <person name="Vereecke D."/>
            <person name="Zhang Y."/>
            <person name="Schilkey F."/>
            <person name="Devitt N."/>
            <person name="Randall J.J."/>
        </authorList>
    </citation>
    <scope>NUCLEOTIDE SEQUENCE [LARGE SCALE GENOMIC DNA]</scope>
    <source>
        <strain evidence="2 3">PBTS2</strain>
        <plasmid evidence="2">unnamed1</plasmid>
    </source>
</reference>
<proteinExistence type="predicted"/>
<evidence type="ECO:0000313" key="2">
    <source>
        <dbReference type="EMBL" id="AMY26185.1"/>
    </source>
</evidence>